<dbReference type="InterPro" id="IPR007202">
    <property type="entry name" value="4Fe-4S_dom"/>
</dbReference>
<dbReference type="Gene3D" id="3.30.70.20">
    <property type="match status" value="2"/>
</dbReference>
<feature type="binding site" evidence="10">
    <location>
        <position position="46"/>
    </location>
    <ligand>
        <name>[4Fe-4S] cluster</name>
        <dbReference type="ChEBI" id="CHEBI:49883"/>
        <label>1</label>
    </ligand>
</feature>
<comment type="function">
    <text evidence="10">Part of a membrane-bound complex that couples electron transfer with translocation of ions across the membrane.</text>
</comment>
<dbReference type="InterPro" id="IPR017900">
    <property type="entry name" value="4Fe4S_Fe_S_CS"/>
</dbReference>
<keyword evidence="1 10" id="KW-0813">Transport</keyword>
<keyword evidence="10" id="KW-1003">Cell membrane</keyword>
<dbReference type="OrthoDB" id="9789936at2"/>
<dbReference type="EC" id="7.-.-.-" evidence="10"/>
<feature type="chain" id="PRO_5011968488" description="Ion-translocating oxidoreductase complex subunit B" evidence="11">
    <location>
        <begin position="28"/>
        <end position="267"/>
    </location>
</feature>
<evidence type="ECO:0000259" key="13">
    <source>
        <dbReference type="PROSITE" id="PS51656"/>
    </source>
</evidence>
<comment type="subcellular location">
    <subcellularLocation>
        <location evidence="10">Cell membrane</location>
    </subcellularLocation>
</comment>
<dbReference type="GO" id="GO:0051539">
    <property type="term" value="F:4 iron, 4 sulfur cluster binding"/>
    <property type="evidence" value="ECO:0007669"/>
    <property type="project" value="UniProtKB-UniRule"/>
</dbReference>
<dbReference type="Pfam" id="PF12798">
    <property type="entry name" value="Fer4_3"/>
    <property type="match status" value="1"/>
</dbReference>
<comment type="similarity">
    <text evidence="10">Belongs to the 4Fe4S bacterial-type ferredoxin family. RnfB subfamily.</text>
</comment>
<dbReference type="Pfam" id="PF04060">
    <property type="entry name" value="FeS"/>
    <property type="match status" value="1"/>
</dbReference>
<keyword evidence="5 10" id="KW-1278">Translocase</keyword>
<evidence type="ECO:0000256" key="6">
    <source>
        <dbReference type="ARBA" id="ARBA00022982"/>
    </source>
</evidence>
<evidence type="ECO:0000256" key="8">
    <source>
        <dbReference type="ARBA" id="ARBA00023014"/>
    </source>
</evidence>
<name>A0A226BY95_9FIRM</name>
<dbReference type="HAMAP" id="MF_00463">
    <property type="entry name" value="RsxB_RnfB"/>
    <property type="match status" value="1"/>
</dbReference>
<dbReference type="Gene3D" id="1.10.15.40">
    <property type="entry name" value="Electron transport complex subunit B, putative Fe-S cluster"/>
    <property type="match status" value="1"/>
</dbReference>
<dbReference type="GO" id="GO:0022900">
    <property type="term" value="P:electron transport chain"/>
    <property type="evidence" value="ECO:0007669"/>
    <property type="project" value="UniProtKB-UniRule"/>
</dbReference>
<evidence type="ECO:0000256" key="4">
    <source>
        <dbReference type="ARBA" id="ARBA00022737"/>
    </source>
</evidence>
<dbReference type="PANTHER" id="PTHR43560">
    <property type="entry name" value="ION-TRANSLOCATING OXIDOREDUCTASE COMPLEX SUBUNIT B"/>
    <property type="match status" value="1"/>
</dbReference>
<feature type="binding site" evidence="10">
    <location>
        <position position="175"/>
    </location>
    <ligand>
        <name>[4Fe-4S] cluster</name>
        <dbReference type="ChEBI" id="CHEBI:49883"/>
        <label>3</label>
    </ligand>
</feature>
<keyword evidence="11" id="KW-0732">Signal</keyword>
<keyword evidence="9 10" id="KW-0472">Membrane</keyword>
<keyword evidence="2 10" id="KW-0004">4Fe-4S</keyword>
<dbReference type="NCBIfam" id="TIGR01944">
    <property type="entry name" value="rnfB"/>
    <property type="match status" value="1"/>
</dbReference>
<dbReference type="InterPro" id="IPR050395">
    <property type="entry name" value="4Fe4S_Ferredoxin_RnfB"/>
</dbReference>
<evidence type="ECO:0000256" key="7">
    <source>
        <dbReference type="ARBA" id="ARBA00023004"/>
    </source>
</evidence>
<dbReference type="CDD" id="cd10549">
    <property type="entry name" value="MtMvhB_like"/>
    <property type="match status" value="1"/>
</dbReference>
<feature type="domain" description="4Fe-4S ferredoxin-type" evidence="12">
    <location>
        <begin position="160"/>
        <end position="189"/>
    </location>
</feature>
<feature type="region of interest" description="Hydrophobic" evidence="10">
    <location>
        <begin position="1"/>
        <end position="23"/>
    </location>
</feature>
<evidence type="ECO:0000256" key="2">
    <source>
        <dbReference type="ARBA" id="ARBA00022485"/>
    </source>
</evidence>
<accession>A0A226BY95</accession>
<keyword evidence="8 10" id="KW-0411">Iron-sulfur</keyword>
<gene>
    <name evidence="10" type="primary">rnfB</name>
    <name evidence="14" type="ORF">CDO51_05810</name>
</gene>
<dbReference type="GO" id="GO:0009055">
    <property type="term" value="F:electron transfer activity"/>
    <property type="evidence" value="ECO:0007669"/>
    <property type="project" value="InterPro"/>
</dbReference>
<dbReference type="GO" id="GO:0046872">
    <property type="term" value="F:metal ion binding"/>
    <property type="evidence" value="ECO:0007669"/>
    <property type="project" value="UniProtKB-KW"/>
</dbReference>
<reference evidence="14 15" key="1">
    <citation type="submission" date="2017-06" db="EMBL/GenBank/DDBJ databases">
        <title>Draft Genome Sequence of Natranaerobius trueperi halophilic, alkalithermophilic bacteria from soda lakes.</title>
        <authorList>
            <person name="Zhao B."/>
        </authorList>
    </citation>
    <scope>NUCLEOTIDE SEQUENCE [LARGE SCALE GENOMIC DNA]</scope>
    <source>
        <strain evidence="14 15">DSM 18760</strain>
    </source>
</reference>
<dbReference type="RefSeq" id="WP_089023361.1">
    <property type="nucleotide sequence ID" value="NZ_NIQC01000010.1"/>
</dbReference>
<feature type="binding site" evidence="10">
    <location>
        <position position="54"/>
    </location>
    <ligand>
        <name>[4Fe-4S] cluster</name>
        <dbReference type="ChEBI" id="CHEBI:49883"/>
        <label>1</label>
    </ligand>
</feature>
<dbReference type="PROSITE" id="PS51379">
    <property type="entry name" value="4FE4S_FER_2"/>
    <property type="match status" value="4"/>
</dbReference>
<comment type="caution">
    <text evidence="10">Lacks conserved residue(s) required for the propagation of feature annotation.</text>
</comment>
<feature type="binding site" evidence="10">
    <location>
        <position position="172"/>
    </location>
    <ligand>
        <name>[4Fe-4S] cluster</name>
        <dbReference type="ChEBI" id="CHEBI:49883"/>
        <label>3</label>
    </ligand>
</feature>
<evidence type="ECO:0000256" key="10">
    <source>
        <dbReference type="HAMAP-Rule" id="MF_00463"/>
    </source>
</evidence>
<keyword evidence="15" id="KW-1185">Reference proteome</keyword>
<dbReference type="Proteomes" id="UP000214588">
    <property type="component" value="Unassembled WGS sequence"/>
</dbReference>
<feature type="binding site" evidence="10">
    <location>
        <position position="149"/>
    </location>
    <ligand>
        <name>[4Fe-4S] cluster</name>
        <dbReference type="ChEBI" id="CHEBI:49883"/>
        <label>3</label>
    </ligand>
</feature>
<comment type="caution">
    <text evidence="14">The sequence shown here is derived from an EMBL/GenBank/DDBJ whole genome shotgun (WGS) entry which is preliminary data.</text>
</comment>
<feature type="binding site" evidence="10">
    <location>
        <position position="169"/>
    </location>
    <ligand>
        <name>[4Fe-4S] cluster</name>
        <dbReference type="ChEBI" id="CHEBI:49883"/>
        <label>3</label>
    </ligand>
</feature>
<evidence type="ECO:0000313" key="14">
    <source>
        <dbReference type="EMBL" id="OWZ83901.1"/>
    </source>
</evidence>
<feature type="signal peptide" evidence="11">
    <location>
        <begin position="1"/>
        <end position="27"/>
    </location>
</feature>
<dbReference type="AlphaFoldDB" id="A0A226BY95"/>
<evidence type="ECO:0000256" key="1">
    <source>
        <dbReference type="ARBA" id="ARBA00022448"/>
    </source>
</evidence>
<dbReference type="Pfam" id="PF00037">
    <property type="entry name" value="Fer4"/>
    <property type="match status" value="1"/>
</dbReference>
<dbReference type="EMBL" id="NIQC01000010">
    <property type="protein sequence ID" value="OWZ83901.1"/>
    <property type="molecule type" value="Genomic_DNA"/>
</dbReference>
<feature type="domain" description="4Fe-4S" evidence="13">
    <location>
        <begin position="29"/>
        <end position="88"/>
    </location>
</feature>
<feature type="binding site" evidence="10">
    <location>
        <position position="71"/>
    </location>
    <ligand>
        <name>[4Fe-4S] cluster</name>
        <dbReference type="ChEBI" id="CHEBI:49883"/>
        <label>1</label>
    </ligand>
</feature>
<keyword evidence="7 10" id="KW-0408">Iron</keyword>
<feature type="binding site" evidence="10">
    <location>
        <position position="135"/>
    </location>
    <ligand>
        <name>[4Fe-4S] cluster</name>
        <dbReference type="ChEBI" id="CHEBI:49883"/>
        <label>2</label>
    </ligand>
</feature>
<feature type="domain" description="4Fe-4S ferredoxin-type" evidence="12">
    <location>
        <begin position="139"/>
        <end position="159"/>
    </location>
</feature>
<feature type="domain" description="4Fe-4S ferredoxin-type" evidence="12">
    <location>
        <begin position="236"/>
        <end position="263"/>
    </location>
</feature>
<keyword evidence="6 10" id="KW-0249">Electron transport</keyword>
<dbReference type="SUPFAM" id="SSF54862">
    <property type="entry name" value="4Fe-4S ferredoxins"/>
    <property type="match status" value="1"/>
</dbReference>
<comment type="subunit">
    <text evidence="10">The complex is composed of six subunits: RnfA, RnfB, RnfC, RnfD, RnfE and RnfG.</text>
</comment>
<evidence type="ECO:0000256" key="3">
    <source>
        <dbReference type="ARBA" id="ARBA00022723"/>
    </source>
</evidence>
<evidence type="ECO:0000256" key="11">
    <source>
        <dbReference type="SAM" id="SignalP"/>
    </source>
</evidence>
<evidence type="ECO:0000313" key="15">
    <source>
        <dbReference type="Proteomes" id="UP000214588"/>
    </source>
</evidence>
<protein>
    <recommendedName>
        <fullName evidence="10">Ion-translocating oxidoreductase complex subunit B</fullName>
        <ecNumber evidence="10">7.-.-.-</ecNumber>
    </recommendedName>
    <alternativeName>
        <fullName evidence="10">Rnf electron transport complex subunit B</fullName>
    </alternativeName>
</protein>
<dbReference type="GO" id="GO:0005886">
    <property type="term" value="C:plasma membrane"/>
    <property type="evidence" value="ECO:0007669"/>
    <property type="project" value="UniProtKB-SubCell"/>
</dbReference>
<dbReference type="InterPro" id="IPR010207">
    <property type="entry name" value="Elect_transpt_cplx_RnfB/RsxB"/>
</dbReference>
<feature type="domain" description="4Fe-4S ferredoxin-type" evidence="12">
    <location>
        <begin position="203"/>
        <end position="234"/>
    </location>
</feature>
<evidence type="ECO:0000256" key="5">
    <source>
        <dbReference type="ARBA" id="ARBA00022967"/>
    </source>
</evidence>
<feature type="binding site" evidence="10">
    <location>
        <position position="139"/>
    </location>
    <ligand>
        <name>[4Fe-4S] cluster</name>
        <dbReference type="ChEBI" id="CHEBI:49883"/>
        <label>2</label>
    </ligand>
</feature>
<comment type="cofactor">
    <cofactor evidence="10">
        <name>[4Fe-4S] cluster</name>
        <dbReference type="ChEBI" id="CHEBI:49883"/>
    </cofactor>
    <text evidence="10">Binds 3 [4Fe-4S] clusters.</text>
</comment>
<feature type="binding site" evidence="10">
    <location>
        <position position="49"/>
    </location>
    <ligand>
        <name>[4Fe-4S] cluster</name>
        <dbReference type="ChEBI" id="CHEBI:49883"/>
        <label>1</label>
    </ligand>
</feature>
<dbReference type="PROSITE" id="PS00198">
    <property type="entry name" value="4FE4S_FER_1"/>
    <property type="match status" value="3"/>
</dbReference>
<dbReference type="InterPro" id="IPR017896">
    <property type="entry name" value="4Fe4S_Fe-S-bd"/>
</dbReference>
<keyword evidence="3 10" id="KW-0479">Metal-binding</keyword>
<evidence type="ECO:0000259" key="12">
    <source>
        <dbReference type="PROSITE" id="PS51379"/>
    </source>
</evidence>
<dbReference type="PROSITE" id="PS51656">
    <property type="entry name" value="4FE4S"/>
    <property type="match status" value="1"/>
</dbReference>
<feature type="binding site" evidence="10">
    <location>
        <position position="145"/>
    </location>
    <ligand>
        <name>[4Fe-4S] cluster</name>
        <dbReference type="ChEBI" id="CHEBI:49883"/>
        <label>2</label>
    </ligand>
</feature>
<proteinExistence type="inferred from homology"/>
<dbReference type="Pfam" id="PF12838">
    <property type="entry name" value="Fer4_7"/>
    <property type="match status" value="1"/>
</dbReference>
<dbReference type="PANTHER" id="PTHR43560:SF1">
    <property type="entry name" value="ION-TRANSLOCATING OXIDOREDUCTASE COMPLEX SUBUNIT B"/>
    <property type="match status" value="1"/>
</dbReference>
<keyword evidence="4 10" id="KW-0677">Repeat</keyword>
<sequence>MIGPVLGLGALGLFFGFALAFASQKFAAETDPKVEAITESLPGANCGACGYPGCSAFAEAVAKGETSVDGCTPGGKTTAQEIAEILGVSHDESEESYVAEVACLGGRDHCKEQFDYDGVQDCRAAMMYSNGFKACEYGCLGLGTCEEVCPFDAIEMQDNGIPYIDPEKCKGCNKCVNICPKQVIRMINTKTEHHVRCNSLDKGKVVKKVCEVGCIGCGICAKLCPVDAITIENNLASIDSHECINCGKCKEKCPQDCITSDLEYTTN</sequence>
<organism evidence="14 15">
    <name type="scientific">Natranaerobius trueperi</name>
    <dbReference type="NCBI Taxonomy" id="759412"/>
    <lineage>
        <taxon>Bacteria</taxon>
        <taxon>Bacillati</taxon>
        <taxon>Bacillota</taxon>
        <taxon>Clostridia</taxon>
        <taxon>Natranaerobiales</taxon>
        <taxon>Natranaerobiaceae</taxon>
        <taxon>Natranaerobius</taxon>
    </lineage>
</organism>
<dbReference type="NCBIfam" id="NF005503">
    <property type="entry name" value="PRK07118.1-2"/>
    <property type="match status" value="1"/>
</dbReference>
<evidence type="ECO:0000256" key="9">
    <source>
        <dbReference type="ARBA" id="ARBA00023136"/>
    </source>
</evidence>
<feature type="binding site" evidence="10">
    <location>
        <position position="179"/>
    </location>
    <ligand>
        <name>[4Fe-4S] cluster</name>
        <dbReference type="ChEBI" id="CHEBI:49883"/>
        <label>2</label>
    </ligand>
</feature>